<dbReference type="InterPro" id="IPR035516">
    <property type="entry name" value="Gyrase/topoIV_suA_C"/>
</dbReference>
<dbReference type="InterPro" id="IPR005743">
    <property type="entry name" value="GyrA"/>
</dbReference>
<sequence length="840" mass="94139">MEDNKYNPDTFNHGKIKSTDVSHEMRNSFLDYSMSVIVARALPDVRDGMKPVHRRILYAMNDLGMTPDKPHKKSARIVGEVIGKYHPHGDTAVYETMVRMAQEFSYRYPLVDGHGNFGSIDGDGAAAMRYTEARMSKISTELLKDIQKETVNWVDNYDGEEREPEVLPSRFPNLLVNGTTGIAVGMATNMAPHNLVESIDAAIALMENPDITVQELMENYITGPDFPTGAYILGRSGIKQAYETGRGSIIMRSKTEVDELQNGKPRIVVSEIPYMVNKANLVEKIASLVREKLIDGITDLRDESNREGIRVVIELRKDVQADVILNQLFRMTALQSSFGVNNIVLVNNEPKQLGIRDILKYYIEHQIEVTVRRTKFELKKAEDRAHILEGLKIALDHIDEIISTIRNSKDATEAMPRLMENFGLSEIQAKAILDMQFRRLTGLEREKIEGEYNDLMAFIMDCKDILANHSRVVDIIKTELTEIKEKYGDKRRSEIIEGDIDMEDEDLIPVEDIVITMTINGYIKRIPADTYRVQNRGGKGVKGMAVNEDDIIDQFLSMSTHDFLMAFTNKGKVYRLKGYHVPSSSRTSKGIPVVNLLNLDKEEKVKALVAIKKQDNENKFLFFVTQNGIVKRVSVDEFENIRQSGKIAITLKEDDELIGVKPTTGDDEIIIAGSNGKAIRFKETDIRAMGRTASGVRGFNVDGSKVIGMSTNHEGNYILVISEKGYGKKSPLEDYRMTKRGAKGVMTLKITEKNGALVSLKAVNGDEDCMIMTDDGIVIRIRLEQVSTYGRGAQGVRLISTSDASKVSTIAIVEKSEEVEENADLDAVENISENSENSEE</sequence>
<evidence type="ECO:0000313" key="12">
    <source>
        <dbReference type="EMBL" id="SJZ45516.1"/>
    </source>
</evidence>
<dbReference type="GO" id="GO:0005524">
    <property type="term" value="F:ATP binding"/>
    <property type="evidence" value="ECO:0007669"/>
    <property type="project" value="UniProtKB-UniRule"/>
</dbReference>
<evidence type="ECO:0000256" key="9">
    <source>
        <dbReference type="HAMAP-Rule" id="MF_01897"/>
    </source>
</evidence>
<dbReference type="GO" id="GO:0034335">
    <property type="term" value="F:DNA negative supercoiling activity"/>
    <property type="evidence" value="ECO:0007669"/>
    <property type="project" value="UniProtKB-ARBA"/>
</dbReference>
<dbReference type="EC" id="5.6.2.2" evidence="9"/>
<dbReference type="GO" id="GO:0005694">
    <property type="term" value="C:chromosome"/>
    <property type="evidence" value="ECO:0007669"/>
    <property type="project" value="InterPro"/>
</dbReference>
<keyword evidence="5 9" id="KW-0799">Topoisomerase</keyword>
<evidence type="ECO:0000256" key="2">
    <source>
        <dbReference type="ARBA" id="ARBA00008263"/>
    </source>
</evidence>
<dbReference type="GO" id="GO:0009330">
    <property type="term" value="C:DNA topoisomerase type II (double strand cut, ATP-hydrolyzing) complex"/>
    <property type="evidence" value="ECO:0007669"/>
    <property type="project" value="TreeGrafter"/>
</dbReference>
<dbReference type="NCBIfam" id="NF004044">
    <property type="entry name" value="PRK05561.1"/>
    <property type="match status" value="1"/>
</dbReference>
<dbReference type="Pfam" id="PF00521">
    <property type="entry name" value="DNA_topoisoIV"/>
    <property type="match status" value="1"/>
</dbReference>
<dbReference type="EMBL" id="FUWY01000001">
    <property type="protein sequence ID" value="SJZ45516.1"/>
    <property type="molecule type" value="Genomic_DNA"/>
</dbReference>
<dbReference type="Gene3D" id="1.10.268.10">
    <property type="entry name" value="Topoisomerase, domain 3"/>
    <property type="match status" value="1"/>
</dbReference>
<dbReference type="HAMAP" id="MF_01897">
    <property type="entry name" value="GyrA"/>
    <property type="match status" value="1"/>
</dbReference>
<keyword evidence="3 9" id="KW-0547">Nucleotide-binding</keyword>
<name>A0A1T4KSW8_9FIRM</name>
<dbReference type="CDD" id="cd00187">
    <property type="entry name" value="TOP4c"/>
    <property type="match status" value="1"/>
</dbReference>
<dbReference type="Gene3D" id="3.90.199.10">
    <property type="entry name" value="Topoisomerase II, domain 5"/>
    <property type="match status" value="1"/>
</dbReference>
<dbReference type="FunFam" id="1.10.268.10:FF:000001">
    <property type="entry name" value="DNA gyrase subunit A"/>
    <property type="match status" value="1"/>
</dbReference>
<proteinExistence type="inferred from homology"/>
<dbReference type="Gene3D" id="2.120.10.90">
    <property type="entry name" value="DNA gyrase/topoisomerase IV, subunit A, C-terminal"/>
    <property type="match status" value="1"/>
</dbReference>
<dbReference type="NCBIfam" id="TIGR01063">
    <property type="entry name" value="gyrA"/>
    <property type="match status" value="1"/>
</dbReference>
<comment type="subunit">
    <text evidence="9">Heterotetramer, composed of two GyrA and two GyrB chains. In the heterotetramer, GyrA contains the active site tyrosine that forms a transient covalent intermediate with DNA, while GyrB binds cofactors and catalyzes ATP hydrolysis.</text>
</comment>
<evidence type="ECO:0000256" key="10">
    <source>
        <dbReference type="PROSITE-ProRule" id="PRU01384"/>
    </source>
</evidence>
<dbReference type="FunFam" id="3.90.199.10:FF:000001">
    <property type="entry name" value="DNA gyrase subunit A"/>
    <property type="match status" value="1"/>
</dbReference>
<evidence type="ECO:0000256" key="7">
    <source>
        <dbReference type="ARBA" id="ARBA00023235"/>
    </source>
</evidence>
<organism evidence="12 13">
    <name type="scientific">Anaerorhabdus furcosa</name>
    <dbReference type="NCBI Taxonomy" id="118967"/>
    <lineage>
        <taxon>Bacteria</taxon>
        <taxon>Bacillati</taxon>
        <taxon>Bacillota</taxon>
        <taxon>Erysipelotrichia</taxon>
        <taxon>Erysipelotrichales</taxon>
        <taxon>Erysipelotrichaceae</taxon>
        <taxon>Anaerorhabdus</taxon>
    </lineage>
</organism>
<keyword evidence="7 9" id="KW-0413">Isomerase</keyword>
<comment type="similarity">
    <text evidence="2 9">Belongs to the type II topoisomerase GyrA/ParC subunit family.</text>
</comment>
<dbReference type="GO" id="GO:0006265">
    <property type="term" value="P:DNA topological change"/>
    <property type="evidence" value="ECO:0007669"/>
    <property type="project" value="UniProtKB-UniRule"/>
</dbReference>
<feature type="short sequence motif" description="GyrA-box" evidence="9">
    <location>
        <begin position="534"/>
        <end position="540"/>
    </location>
</feature>
<dbReference type="GO" id="GO:0003677">
    <property type="term" value="F:DNA binding"/>
    <property type="evidence" value="ECO:0007669"/>
    <property type="project" value="UniProtKB-UniRule"/>
</dbReference>
<reference evidence="13" key="1">
    <citation type="submission" date="2017-02" db="EMBL/GenBank/DDBJ databases">
        <authorList>
            <person name="Varghese N."/>
            <person name="Submissions S."/>
        </authorList>
    </citation>
    <scope>NUCLEOTIDE SEQUENCE [LARGE SCALE GENOMIC DNA]</scope>
    <source>
        <strain evidence="13">ATCC 25662</strain>
    </source>
</reference>
<dbReference type="InterPro" id="IPR002205">
    <property type="entry name" value="Topo_IIA_dom_A"/>
</dbReference>
<evidence type="ECO:0000256" key="1">
    <source>
        <dbReference type="ARBA" id="ARBA00000185"/>
    </source>
</evidence>
<keyword evidence="6 9" id="KW-0238">DNA-binding</keyword>
<dbReference type="Gene3D" id="3.30.1360.40">
    <property type="match status" value="1"/>
</dbReference>
<dbReference type="InterPro" id="IPR013760">
    <property type="entry name" value="Topo_IIA-like_dom_sf"/>
</dbReference>
<comment type="subunit">
    <text evidence="8">Heterotetramer composed of ParC and ParE.</text>
</comment>
<comment type="function">
    <text evidence="9">A type II topoisomerase that negatively supercoils closed circular double-stranded (ds) DNA in an ATP-dependent manner to modulate DNA topology and maintain chromosomes in an underwound state. Negative supercoiling favors strand separation, and DNA replication, transcription, recombination and repair, all of which involve strand separation. Also able to catalyze the interconversion of other topological isomers of dsDNA rings, including catenanes and knotted rings. Type II topoisomerases break and join 2 DNA strands simultaneously in an ATP-dependent manner.</text>
</comment>
<dbReference type="InterPro" id="IPR050220">
    <property type="entry name" value="Type_II_DNA_Topoisomerases"/>
</dbReference>
<keyword evidence="9" id="KW-0963">Cytoplasm</keyword>
<dbReference type="STRING" id="118967.SAMN02745191_0689"/>
<evidence type="ECO:0000259" key="11">
    <source>
        <dbReference type="PROSITE" id="PS52040"/>
    </source>
</evidence>
<dbReference type="AlphaFoldDB" id="A0A1T4KSW8"/>
<dbReference type="PANTHER" id="PTHR43493">
    <property type="entry name" value="DNA GYRASE/TOPOISOMERASE SUBUNIT A"/>
    <property type="match status" value="1"/>
</dbReference>
<keyword evidence="13" id="KW-1185">Reference proteome</keyword>
<protein>
    <recommendedName>
        <fullName evidence="9">DNA gyrase subunit A</fullName>
        <ecNumber evidence="9">5.6.2.2</ecNumber>
    </recommendedName>
</protein>
<dbReference type="OrthoDB" id="9806486at2"/>
<dbReference type="PROSITE" id="PS52040">
    <property type="entry name" value="TOPO_IIA"/>
    <property type="match status" value="1"/>
</dbReference>
<evidence type="ECO:0000256" key="5">
    <source>
        <dbReference type="ARBA" id="ARBA00023029"/>
    </source>
</evidence>
<gene>
    <name evidence="9" type="primary">gyrA</name>
    <name evidence="12" type="ORF">SAMN02745191_0689</name>
</gene>
<dbReference type="RefSeq" id="WP_078711109.1">
    <property type="nucleotide sequence ID" value="NZ_FUWY01000001.1"/>
</dbReference>
<dbReference type="FunFam" id="2.120.10.90:FF:000005">
    <property type="entry name" value="DNA topoisomerase 4 subunit A"/>
    <property type="match status" value="1"/>
</dbReference>
<comment type="catalytic activity">
    <reaction evidence="1 9 10">
        <text>ATP-dependent breakage, passage and rejoining of double-stranded DNA.</text>
        <dbReference type="EC" id="5.6.2.2"/>
    </reaction>
</comment>
<feature type="active site" description="O-(5'-phospho-DNA)-tyrosine intermediate" evidence="9 10">
    <location>
        <position position="130"/>
    </location>
</feature>
<comment type="subcellular location">
    <subcellularLocation>
        <location evidence="9">Cytoplasm</location>
    </subcellularLocation>
</comment>
<dbReference type="PANTHER" id="PTHR43493:SF5">
    <property type="entry name" value="DNA GYRASE SUBUNIT A, CHLOROPLASTIC_MITOCHONDRIAL"/>
    <property type="match status" value="1"/>
</dbReference>
<accession>A0A1T4KSW8</accession>
<dbReference type="GO" id="GO:0006261">
    <property type="term" value="P:DNA-templated DNA replication"/>
    <property type="evidence" value="ECO:0007669"/>
    <property type="project" value="UniProtKB-UniRule"/>
</dbReference>
<comment type="miscellaneous">
    <text evidence="9">Few gyrases are as efficient as E.coli at forming negative supercoils. Not all organisms have 2 type II topoisomerases; in organisms with a single type II topoisomerase this enzyme also has to decatenate newly replicated chromosomes.</text>
</comment>
<dbReference type="FunFam" id="3.30.1360.40:FF:000002">
    <property type="entry name" value="DNA gyrase subunit A"/>
    <property type="match status" value="1"/>
</dbReference>
<evidence type="ECO:0000256" key="3">
    <source>
        <dbReference type="ARBA" id="ARBA00022741"/>
    </source>
</evidence>
<dbReference type="GO" id="GO:0005737">
    <property type="term" value="C:cytoplasm"/>
    <property type="evidence" value="ECO:0007669"/>
    <property type="project" value="UniProtKB-SubCell"/>
</dbReference>
<keyword evidence="4 9" id="KW-0067">ATP-binding</keyword>
<dbReference type="InterPro" id="IPR013757">
    <property type="entry name" value="Topo_IIA_A_a_sf"/>
</dbReference>
<evidence type="ECO:0000256" key="6">
    <source>
        <dbReference type="ARBA" id="ARBA00023125"/>
    </source>
</evidence>
<dbReference type="NCBIfam" id="NF004043">
    <property type="entry name" value="PRK05560.1"/>
    <property type="match status" value="1"/>
</dbReference>
<dbReference type="SMART" id="SM00434">
    <property type="entry name" value="TOP4c"/>
    <property type="match status" value="1"/>
</dbReference>
<feature type="domain" description="Topo IIA-type catalytic" evidence="11">
    <location>
        <begin position="42"/>
        <end position="507"/>
    </location>
</feature>
<evidence type="ECO:0000256" key="8">
    <source>
        <dbReference type="ARBA" id="ARBA00063644"/>
    </source>
</evidence>
<dbReference type="InterPro" id="IPR013758">
    <property type="entry name" value="Topo_IIA_A/C_ab"/>
</dbReference>
<evidence type="ECO:0000313" key="13">
    <source>
        <dbReference type="Proteomes" id="UP000243297"/>
    </source>
</evidence>
<dbReference type="Pfam" id="PF03989">
    <property type="entry name" value="DNA_gyraseA_C"/>
    <property type="match status" value="6"/>
</dbReference>
<dbReference type="Proteomes" id="UP000243297">
    <property type="component" value="Unassembled WGS sequence"/>
</dbReference>
<evidence type="ECO:0000256" key="4">
    <source>
        <dbReference type="ARBA" id="ARBA00022840"/>
    </source>
</evidence>
<dbReference type="SUPFAM" id="SSF56719">
    <property type="entry name" value="Type II DNA topoisomerase"/>
    <property type="match status" value="1"/>
</dbReference>
<dbReference type="SUPFAM" id="SSF101904">
    <property type="entry name" value="GyrA/ParC C-terminal domain-like"/>
    <property type="match status" value="1"/>
</dbReference>
<dbReference type="InterPro" id="IPR006691">
    <property type="entry name" value="GyrA/parC_rep"/>
</dbReference>